<reference evidence="1 2" key="1">
    <citation type="journal article" date="2021" name="BMC Genomics">
        <title>Datura genome reveals duplications of psychoactive alkaloid biosynthetic genes and high mutation rate following tissue culture.</title>
        <authorList>
            <person name="Rajewski A."/>
            <person name="Carter-House D."/>
            <person name="Stajich J."/>
            <person name="Litt A."/>
        </authorList>
    </citation>
    <scope>NUCLEOTIDE SEQUENCE [LARGE SCALE GENOMIC DNA]</scope>
    <source>
        <strain evidence="1">AR-01</strain>
    </source>
</reference>
<feature type="non-terminal residue" evidence="1">
    <location>
        <position position="1"/>
    </location>
</feature>
<comment type="caution">
    <text evidence="1">The sequence shown here is derived from an EMBL/GenBank/DDBJ whole genome shotgun (WGS) entry which is preliminary data.</text>
</comment>
<evidence type="ECO:0000313" key="1">
    <source>
        <dbReference type="EMBL" id="MCD7465577.1"/>
    </source>
</evidence>
<sequence>LEHPNRLKLWVGRGWLSVSENFELRSGLRTGFGATDYGESLQRGSFRCSRTRVPYSGKVTVAVDEGN</sequence>
<accession>A0ABS8T2J1</accession>
<evidence type="ECO:0000313" key="2">
    <source>
        <dbReference type="Proteomes" id="UP000823775"/>
    </source>
</evidence>
<dbReference type="Proteomes" id="UP000823775">
    <property type="component" value="Unassembled WGS sequence"/>
</dbReference>
<protein>
    <submittedName>
        <fullName evidence="1">Uncharacterized protein</fullName>
    </submittedName>
</protein>
<feature type="non-terminal residue" evidence="1">
    <location>
        <position position="67"/>
    </location>
</feature>
<proteinExistence type="predicted"/>
<keyword evidence="2" id="KW-1185">Reference proteome</keyword>
<name>A0ABS8T2J1_DATST</name>
<gene>
    <name evidence="1" type="ORF">HAX54_001578</name>
</gene>
<organism evidence="1 2">
    <name type="scientific">Datura stramonium</name>
    <name type="common">Jimsonweed</name>
    <name type="synonym">Common thornapple</name>
    <dbReference type="NCBI Taxonomy" id="4076"/>
    <lineage>
        <taxon>Eukaryota</taxon>
        <taxon>Viridiplantae</taxon>
        <taxon>Streptophyta</taxon>
        <taxon>Embryophyta</taxon>
        <taxon>Tracheophyta</taxon>
        <taxon>Spermatophyta</taxon>
        <taxon>Magnoliopsida</taxon>
        <taxon>eudicotyledons</taxon>
        <taxon>Gunneridae</taxon>
        <taxon>Pentapetalae</taxon>
        <taxon>asterids</taxon>
        <taxon>lamiids</taxon>
        <taxon>Solanales</taxon>
        <taxon>Solanaceae</taxon>
        <taxon>Solanoideae</taxon>
        <taxon>Datureae</taxon>
        <taxon>Datura</taxon>
    </lineage>
</organism>
<dbReference type="EMBL" id="JACEIK010001061">
    <property type="protein sequence ID" value="MCD7465577.1"/>
    <property type="molecule type" value="Genomic_DNA"/>
</dbReference>